<sequence>MGAPRELELSDEVEGEEDGTTDFVFRLAGDPIPLLPTDSNPLPLFDLLSPPARPLVVADRHATVFLAHPCGFIAVRTKELIEAGKEAREKGKASTRCAQDCCVADVPLPGVSLIALSHDEFVLAACTDTEIQFFSLASLLTHKDVVPSSSCSLGRAGTVKDFKWLNHASASYIVLSNGGLLCHGSLGEGLKDVMENINAVDSIGWVHGDSIVIGCVRLNEDDNEEGYLVQVIRTKESTFYESPGKPDVYTYVDFFHGIMDDVLPPGENGDDNVILGFGVENVSLFQKITVTVGPEQKEVAPQHILLCLTGEGKLVVHYLARISDPSDLTHATVSTNEDYDEKHISPATVSEKELTPSVTGSVSKSSNQQEMNVKNSSSASKEQETTGNLLLISSNKKPLDTKQVNATAPLAALLSLALTGNTKPTISSSFSTVNNEGMNPTGGNAPNGLAPSLQSSSRSFGNSQTGSSGSVPAKTGERNEVGFGVPSPQTSYTADRKVFGAPVALSSVPSPSISPAKPSPIGSSSSGFRTGNSEAPQSLRGSPLSQQSMGKSHNSRTQAPADYSRNSKMGTRFDSEQDLSKKFYSINEVMKELNALLAYIEKDGGFRDACITFQQRPLSMFEDGLQNLLELLQVFKGKVEEQCSKIEDLRNKVFQGETFNVLLAIFLDKYFMSFLPLFVIQTQLSSVYNALNSQLAAAEQLSECLSKQISVLNIGSPTRKQGAVTKELFESIGLAHTTDATKFSGSTPKPIKRFPSVNEHSKGILGPSKSGEPETARRRRESLDMSLASLEPQKTTVKRIAQQQRLKISSDLPFRSNKKVFDSQMAAISQEKSSDSSNSSIVEPYVSRLRSLSEVSDVKEKPSGPQQNPFFKWVKESTGSSQMSEQKHFELPGQIKNTAQSSKLTPSSPPSFSYTRMGAQDSINPSSVPSFGTKHTVSKPNTLTFKTTITPKSNGHTEPNILPSIIAAKTSQSPLSVKTTGESGDLPTLTMKNRQDSQSMPSLGNIKGPSASLQNKGGIFGDLVKSSFTSEHSKPAVLHEKTDQLSGVGDAVQNTVKDTPKMAPQPSAFSPAPVTQTNLYSLRPTVSSSATSVSSGAKTSDVLSSSMQKVSPTVSGDTVSSSIPTLAKDSSTGLSQNASKPETLISEVTSTIVSASSTSVISTNESKPSVPPTTGASLPSTHVYVPKTAPTASESVVTSTGKDVGPNTDTISTDEDDMEEEAPSASAELSLGALGGFSLGSQPSSSPQKSNPFGASFGTSDNKSSGTPFTLTTSPGQLFRPASLSIPSAQPAQPSQSTSSSSFSSSFSSRLTGFGQPAQIGSGQQSAFGKPAQIGAGQQAGFGQTAQIQSGFVSLHKFNLVLSGFGQPAQIGAVQSGFGQPAQFGAQQALGSVLGSFGQSRQLGGIGSEGFRGFASASTSGGFGSLSSSNAGFAGAASCGDFSAPAASAGGGFAAAATGGGFAALASKSGGFAGATPSGGGFGGATQGGGFGSGEISEVVFCFEQILTFGGKFWINANV</sequence>
<comment type="caution">
    <text evidence="2">The sequence shown here is derived from an EMBL/GenBank/DDBJ whole genome shotgun (WGS) entry which is preliminary data.</text>
</comment>
<feature type="compositionally biased region" description="Polar residues" evidence="1">
    <location>
        <begin position="1257"/>
        <end position="1276"/>
    </location>
</feature>
<feature type="compositionally biased region" description="Low complexity" evidence="1">
    <location>
        <begin position="506"/>
        <end position="527"/>
    </location>
</feature>
<feature type="compositionally biased region" description="Polar residues" evidence="1">
    <location>
        <begin position="972"/>
        <end position="982"/>
    </location>
</feature>
<gene>
    <name evidence="2" type="ORF">NCGR_LOCUS930</name>
</gene>
<feature type="compositionally biased region" description="Polar residues" evidence="1">
    <location>
        <begin position="1101"/>
        <end position="1140"/>
    </location>
</feature>
<feature type="compositionally biased region" description="Polar residues" evidence="1">
    <location>
        <begin position="895"/>
        <end position="914"/>
    </location>
</feature>
<feature type="region of interest" description="Disordered" evidence="1">
    <location>
        <begin position="895"/>
        <end position="915"/>
    </location>
</feature>
<feature type="compositionally biased region" description="Polar residues" evidence="1">
    <location>
        <begin position="1164"/>
        <end position="1180"/>
    </location>
</feature>
<proteinExistence type="predicted"/>
<feature type="compositionally biased region" description="Low complexity" evidence="1">
    <location>
        <begin position="1239"/>
        <end position="1253"/>
    </location>
</feature>
<dbReference type="OrthoDB" id="248320at2759"/>
<feature type="region of interest" description="Disordered" evidence="1">
    <location>
        <begin position="744"/>
        <end position="780"/>
    </location>
</feature>
<dbReference type="GO" id="GO:0017056">
    <property type="term" value="F:structural constituent of nuclear pore"/>
    <property type="evidence" value="ECO:0007669"/>
    <property type="project" value="InterPro"/>
</dbReference>
<protein>
    <recommendedName>
        <fullName evidence="4">Nuclear pore complex protein NUP214</fullName>
    </recommendedName>
</protein>
<feature type="compositionally biased region" description="Polar residues" evidence="1">
    <location>
        <begin position="1190"/>
        <end position="1211"/>
    </location>
</feature>
<dbReference type="InterPro" id="IPR044694">
    <property type="entry name" value="NUP214"/>
</dbReference>
<feature type="compositionally biased region" description="Low complexity" evidence="1">
    <location>
        <begin position="1085"/>
        <end position="1100"/>
    </location>
</feature>
<dbReference type="PANTHER" id="PTHR34418:SF3">
    <property type="entry name" value="NUCLEAR PORE COMPLEX PROTEIN NUP214"/>
    <property type="match status" value="1"/>
</dbReference>
<name>A0A811M7C5_9POAL</name>
<dbReference type="Proteomes" id="UP000604825">
    <property type="component" value="Unassembled WGS sequence"/>
</dbReference>
<feature type="region of interest" description="Disordered" evidence="1">
    <location>
        <begin position="972"/>
        <end position="1010"/>
    </location>
</feature>
<evidence type="ECO:0008006" key="4">
    <source>
        <dbReference type="Google" id="ProtNLM"/>
    </source>
</evidence>
<keyword evidence="3" id="KW-1185">Reference proteome</keyword>
<feature type="region of interest" description="Disordered" evidence="1">
    <location>
        <begin position="1155"/>
        <end position="1330"/>
    </location>
</feature>
<feature type="compositionally biased region" description="Polar residues" evidence="1">
    <location>
        <begin position="990"/>
        <end position="1002"/>
    </location>
</feature>
<dbReference type="EMBL" id="CAJGYO010000001">
    <property type="protein sequence ID" value="CAD6202688.1"/>
    <property type="molecule type" value="Genomic_DNA"/>
</dbReference>
<feature type="compositionally biased region" description="Acidic residues" evidence="1">
    <location>
        <begin position="1212"/>
        <end position="1222"/>
    </location>
</feature>
<reference evidence="2" key="1">
    <citation type="submission" date="2020-10" db="EMBL/GenBank/DDBJ databases">
        <authorList>
            <person name="Han B."/>
            <person name="Lu T."/>
            <person name="Zhao Q."/>
            <person name="Huang X."/>
            <person name="Zhao Y."/>
        </authorList>
    </citation>
    <scope>NUCLEOTIDE SEQUENCE</scope>
</reference>
<evidence type="ECO:0000313" key="2">
    <source>
        <dbReference type="EMBL" id="CAD6202688.1"/>
    </source>
</evidence>
<feature type="compositionally biased region" description="Polar residues" evidence="1">
    <location>
        <begin position="452"/>
        <end position="470"/>
    </location>
</feature>
<feature type="compositionally biased region" description="Low complexity" evidence="1">
    <location>
        <begin position="1282"/>
        <end position="1309"/>
    </location>
</feature>
<feature type="region of interest" description="Disordered" evidence="1">
    <location>
        <begin position="506"/>
        <end position="571"/>
    </location>
</feature>
<feature type="region of interest" description="Disordered" evidence="1">
    <location>
        <begin position="348"/>
        <end position="385"/>
    </location>
</feature>
<feature type="compositionally biased region" description="Polar residues" evidence="1">
    <location>
        <begin position="356"/>
        <end position="385"/>
    </location>
</feature>
<evidence type="ECO:0000256" key="1">
    <source>
        <dbReference type="SAM" id="MobiDB-lite"/>
    </source>
</evidence>
<feature type="compositionally biased region" description="Polar residues" evidence="1">
    <location>
        <begin position="528"/>
        <end position="569"/>
    </location>
</feature>
<dbReference type="GO" id="GO:0006405">
    <property type="term" value="P:RNA export from nucleus"/>
    <property type="evidence" value="ECO:0007669"/>
    <property type="project" value="InterPro"/>
</dbReference>
<feature type="compositionally biased region" description="Low complexity" evidence="1">
    <location>
        <begin position="1223"/>
        <end position="1232"/>
    </location>
</feature>
<organism evidence="2 3">
    <name type="scientific">Miscanthus lutarioriparius</name>
    <dbReference type="NCBI Taxonomy" id="422564"/>
    <lineage>
        <taxon>Eukaryota</taxon>
        <taxon>Viridiplantae</taxon>
        <taxon>Streptophyta</taxon>
        <taxon>Embryophyta</taxon>
        <taxon>Tracheophyta</taxon>
        <taxon>Spermatophyta</taxon>
        <taxon>Magnoliopsida</taxon>
        <taxon>Liliopsida</taxon>
        <taxon>Poales</taxon>
        <taxon>Poaceae</taxon>
        <taxon>PACMAD clade</taxon>
        <taxon>Panicoideae</taxon>
        <taxon>Andropogonodae</taxon>
        <taxon>Andropogoneae</taxon>
        <taxon>Saccharinae</taxon>
        <taxon>Miscanthus</taxon>
    </lineage>
</organism>
<feature type="region of interest" description="Disordered" evidence="1">
    <location>
        <begin position="1084"/>
        <end position="1141"/>
    </location>
</feature>
<evidence type="ECO:0000313" key="3">
    <source>
        <dbReference type="Proteomes" id="UP000604825"/>
    </source>
</evidence>
<accession>A0A811M7C5</accession>
<feature type="region of interest" description="Disordered" evidence="1">
    <location>
        <begin position="429"/>
        <end position="492"/>
    </location>
</feature>
<dbReference type="PANTHER" id="PTHR34418">
    <property type="entry name" value="NUCLEAR PORE COMPLEX PROTEIN NUP214 ISOFORM X1"/>
    <property type="match status" value="1"/>
</dbReference>
<feature type="compositionally biased region" description="Polar residues" evidence="1">
    <location>
        <begin position="429"/>
        <end position="444"/>
    </location>
</feature>